<reference evidence="1" key="1">
    <citation type="journal article" date="2020" name="Nature">
        <title>Giant virus diversity and host interactions through global metagenomics.</title>
        <authorList>
            <person name="Schulz F."/>
            <person name="Roux S."/>
            <person name="Paez-Espino D."/>
            <person name="Jungbluth S."/>
            <person name="Walsh D.A."/>
            <person name="Denef V.J."/>
            <person name="McMahon K.D."/>
            <person name="Konstantinidis K.T."/>
            <person name="Eloe-Fadrosh E.A."/>
            <person name="Kyrpides N.C."/>
            <person name="Woyke T."/>
        </authorList>
    </citation>
    <scope>NUCLEOTIDE SEQUENCE</scope>
    <source>
        <strain evidence="1">GVMAG-M-3300009155-2</strain>
    </source>
</reference>
<evidence type="ECO:0000313" key="1">
    <source>
        <dbReference type="EMBL" id="QHT31159.1"/>
    </source>
</evidence>
<name>A0A6C0ES52_9ZZZZ</name>
<dbReference type="AlphaFoldDB" id="A0A6C0ES52"/>
<dbReference type="EMBL" id="MN738916">
    <property type="protein sequence ID" value="QHT31159.1"/>
    <property type="molecule type" value="Genomic_DNA"/>
</dbReference>
<proteinExistence type="predicted"/>
<organism evidence="1">
    <name type="scientific">viral metagenome</name>
    <dbReference type="NCBI Taxonomy" id="1070528"/>
    <lineage>
        <taxon>unclassified sequences</taxon>
        <taxon>metagenomes</taxon>
        <taxon>organismal metagenomes</taxon>
    </lineage>
</organism>
<protein>
    <submittedName>
        <fullName evidence="1">Uncharacterized protein</fullName>
    </submittedName>
</protein>
<accession>A0A6C0ES52</accession>
<sequence>MGNVQPLIADMNNNEKLYYLYSKGIINDELLQLYRDGTMSLKDIESVVFESINKNDTNIKNTHKNNHK</sequence>